<dbReference type="Gene3D" id="3.40.850.10">
    <property type="entry name" value="Kinesin motor domain"/>
    <property type="match status" value="1"/>
</dbReference>
<dbReference type="InterPro" id="IPR027417">
    <property type="entry name" value="P-loop_NTPase"/>
</dbReference>
<keyword evidence="10" id="KW-1185">Reference proteome</keyword>
<dbReference type="EMBL" id="GG745357">
    <property type="protein sequence ID" value="KNE68605.1"/>
    <property type="molecule type" value="Genomic_DNA"/>
</dbReference>
<dbReference type="GO" id="GO:0007052">
    <property type="term" value="P:mitotic spindle organization"/>
    <property type="evidence" value="ECO:0007669"/>
    <property type="project" value="TreeGrafter"/>
</dbReference>
<evidence type="ECO:0000256" key="1">
    <source>
        <dbReference type="ARBA" id="ARBA00004496"/>
    </source>
</evidence>
<accession>A0A0L0T1V4</accession>
<gene>
    <name evidence="9" type="ORF">AMAG_19760</name>
</gene>
<evidence type="ECO:0000313" key="9">
    <source>
        <dbReference type="EMBL" id="KNE68605.1"/>
    </source>
</evidence>
<keyword evidence="3" id="KW-0547">Nucleotide-binding</keyword>
<dbReference type="PANTHER" id="PTHR47969">
    <property type="entry name" value="CHROMOSOME-ASSOCIATED KINESIN KIF4A-RELATED"/>
    <property type="match status" value="1"/>
</dbReference>
<dbReference type="InterPro" id="IPR001752">
    <property type="entry name" value="Kinesin_motor_dom"/>
</dbReference>
<keyword evidence="5" id="KW-0175">Coiled coil</keyword>
<comment type="similarity">
    <text evidence="6">Belongs to the TRAFAC class myosin-kinesin ATPase superfamily. Kinesin family.</text>
</comment>
<evidence type="ECO:0000256" key="7">
    <source>
        <dbReference type="SAM" id="MobiDB-lite"/>
    </source>
</evidence>
<dbReference type="GO" id="GO:0051231">
    <property type="term" value="P:spindle elongation"/>
    <property type="evidence" value="ECO:0007669"/>
    <property type="project" value="TreeGrafter"/>
</dbReference>
<dbReference type="GO" id="GO:0008017">
    <property type="term" value="F:microtubule binding"/>
    <property type="evidence" value="ECO:0007669"/>
    <property type="project" value="InterPro"/>
</dbReference>
<reference evidence="10" key="2">
    <citation type="submission" date="2009-11" db="EMBL/GenBank/DDBJ databases">
        <title>The Genome Sequence of Allomyces macrogynus strain ATCC 38327.</title>
        <authorList>
            <consortium name="The Broad Institute Genome Sequencing Platform"/>
            <person name="Russ C."/>
            <person name="Cuomo C."/>
            <person name="Shea T."/>
            <person name="Young S.K."/>
            <person name="Zeng Q."/>
            <person name="Koehrsen M."/>
            <person name="Haas B."/>
            <person name="Borodovsky M."/>
            <person name="Guigo R."/>
            <person name="Alvarado L."/>
            <person name="Berlin A."/>
            <person name="Borenstein D."/>
            <person name="Chen Z."/>
            <person name="Engels R."/>
            <person name="Freedman E."/>
            <person name="Gellesch M."/>
            <person name="Goldberg J."/>
            <person name="Griggs A."/>
            <person name="Gujja S."/>
            <person name="Heiman D."/>
            <person name="Hepburn T."/>
            <person name="Howarth C."/>
            <person name="Jen D."/>
            <person name="Larson L."/>
            <person name="Lewis B."/>
            <person name="Mehta T."/>
            <person name="Park D."/>
            <person name="Pearson M."/>
            <person name="Roberts A."/>
            <person name="Saif S."/>
            <person name="Shenoy N."/>
            <person name="Sisk P."/>
            <person name="Stolte C."/>
            <person name="Sykes S."/>
            <person name="Walk T."/>
            <person name="White J."/>
            <person name="Yandava C."/>
            <person name="Burger G."/>
            <person name="Gray M.W."/>
            <person name="Holland P.W.H."/>
            <person name="King N."/>
            <person name="Lang F.B.F."/>
            <person name="Roger A.J."/>
            <person name="Ruiz-Trillo I."/>
            <person name="Lander E."/>
            <person name="Nusbaum C."/>
        </authorList>
    </citation>
    <scope>NUCLEOTIDE SEQUENCE [LARGE SCALE GENOMIC DNA]</scope>
    <source>
        <strain evidence="10">ATCC 38327</strain>
    </source>
</reference>
<sequence length="118" mass="12554">MDPDTNSADGPAHWSGLPPASAPASRAGTTKSATTLRGEEHVRVVVRVRPLAAREAQDVRGLVVLDMQTVQLMDGKVMTYDRVYGESTTQADLFEDSGVMALVNRAIAGYSATVFAFG</sequence>
<dbReference type="GO" id="GO:0005875">
    <property type="term" value="C:microtubule associated complex"/>
    <property type="evidence" value="ECO:0007669"/>
    <property type="project" value="TreeGrafter"/>
</dbReference>
<dbReference type="VEuPathDB" id="FungiDB:AMAG_19760"/>
<dbReference type="GO" id="GO:0005524">
    <property type="term" value="F:ATP binding"/>
    <property type="evidence" value="ECO:0007669"/>
    <property type="project" value="UniProtKB-KW"/>
</dbReference>
<keyword evidence="4" id="KW-0067">ATP-binding</keyword>
<dbReference type="PROSITE" id="PS50067">
    <property type="entry name" value="KINESIN_MOTOR_2"/>
    <property type="match status" value="1"/>
</dbReference>
<dbReference type="InterPro" id="IPR036961">
    <property type="entry name" value="Kinesin_motor_dom_sf"/>
</dbReference>
<dbReference type="Proteomes" id="UP000054350">
    <property type="component" value="Unassembled WGS sequence"/>
</dbReference>
<comment type="subcellular location">
    <subcellularLocation>
        <location evidence="1">Cytoplasm</location>
    </subcellularLocation>
</comment>
<evidence type="ECO:0000256" key="4">
    <source>
        <dbReference type="ARBA" id="ARBA00022840"/>
    </source>
</evidence>
<dbReference type="STRING" id="578462.A0A0L0T1V4"/>
<proteinExistence type="inferred from homology"/>
<name>A0A0L0T1V4_ALLM3</name>
<reference evidence="9 10" key="1">
    <citation type="submission" date="2009-11" db="EMBL/GenBank/DDBJ databases">
        <title>Annotation of Allomyces macrogynus ATCC 38327.</title>
        <authorList>
            <consortium name="The Broad Institute Genome Sequencing Platform"/>
            <person name="Russ C."/>
            <person name="Cuomo C."/>
            <person name="Burger G."/>
            <person name="Gray M.W."/>
            <person name="Holland P.W.H."/>
            <person name="King N."/>
            <person name="Lang F.B.F."/>
            <person name="Roger A.J."/>
            <person name="Ruiz-Trillo I."/>
            <person name="Young S.K."/>
            <person name="Zeng Q."/>
            <person name="Gargeya S."/>
            <person name="Fitzgerald M."/>
            <person name="Haas B."/>
            <person name="Abouelleil A."/>
            <person name="Alvarado L."/>
            <person name="Arachchi H.M."/>
            <person name="Berlin A."/>
            <person name="Chapman S.B."/>
            <person name="Gearin G."/>
            <person name="Goldberg J."/>
            <person name="Griggs A."/>
            <person name="Gujja S."/>
            <person name="Hansen M."/>
            <person name="Heiman D."/>
            <person name="Howarth C."/>
            <person name="Larimer J."/>
            <person name="Lui A."/>
            <person name="MacDonald P.J.P."/>
            <person name="McCowen C."/>
            <person name="Montmayeur A."/>
            <person name="Murphy C."/>
            <person name="Neiman D."/>
            <person name="Pearson M."/>
            <person name="Priest M."/>
            <person name="Roberts A."/>
            <person name="Saif S."/>
            <person name="Shea T."/>
            <person name="Sisk P."/>
            <person name="Stolte C."/>
            <person name="Sykes S."/>
            <person name="Wortman J."/>
            <person name="Nusbaum C."/>
            <person name="Birren B."/>
        </authorList>
    </citation>
    <scope>NUCLEOTIDE SEQUENCE [LARGE SCALE GENOMIC DNA]</scope>
    <source>
        <strain evidence="9 10">ATCC 38327</strain>
    </source>
</reference>
<evidence type="ECO:0000256" key="3">
    <source>
        <dbReference type="ARBA" id="ARBA00022741"/>
    </source>
</evidence>
<evidence type="ECO:0000256" key="5">
    <source>
        <dbReference type="ARBA" id="ARBA00023054"/>
    </source>
</evidence>
<evidence type="ECO:0000259" key="8">
    <source>
        <dbReference type="PROSITE" id="PS50067"/>
    </source>
</evidence>
<organism evidence="9 10">
    <name type="scientific">Allomyces macrogynus (strain ATCC 38327)</name>
    <name type="common">Allomyces javanicus var. macrogynus</name>
    <dbReference type="NCBI Taxonomy" id="578462"/>
    <lineage>
        <taxon>Eukaryota</taxon>
        <taxon>Fungi</taxon>
        <taxon>Fungi incertae sedis</taxon>
        <taxon>Blastocladiomycota</taxon>
        <taxon>Blastocladiomycetes</taxon>
        <taxon>Blastocladiales</taxon>
        <taxon>Blastocladiaceae</taxon>
        <taxon>Allomyces</taxon>
    </lineage>
</organism>
<dbReference type="GO" id="GO:0007018">
    <property type="term" value="P:microtubule-based movement"/>
    <property type="evidence" value="ECO:0007669"/>
    <property type="project" value="InterPro"/>
</dbReference>
<evidence type="ECO:0000313" key="10">
    <source>
        <dbReference type="Proteomes" id="UP000054350"/>
    </source>
</evidence>
<feature type="domain" description="Kinesin motor" evidence="8">
    <location>
        <begin position="41"/>
        <end position="118"/>
    </location>
</feature>
<protein>
    <recommendedName>
        <fullName evidence="8">Kinesin motor domain-containing protein</fullName>
    </recommendedName>
</protein>
<comment type="caution">
    <text evidence="6">Lacks conserved residue(s) required for the propagation of feature annotation.</text>
</comment>
<dbReference type="PANTHER" id="PTHR47969:SF15">
    <property type="entry name" value="CHROMOSOME-ASSOCIATED KINESIN KIF4A-RELATED"/>
    <property type="match status" value="1"/>
</dbReference>
<keyword evidence="2" id="KW-0963">Cytoplasm</keyword>
<dbReference type="GO" id="GO:0003777">
    <property type="term" value="F:microtubule motor activity"/>
    <property type="evidence" value="ECO:0007669"/>
    <property type="project" value="InterPro"/>
</dbReference>
<dbReference type="GO" id="GO:0005737">
    <property type="term" value="C:cytoplasm"/>
    <property type="evidence" value="ECO:0007669"/>
    <property type="project" value="UniProtKB-SubCell"/>
</dbReference>
<dbReference type="OrthoDB" id="3176171at2759"/>
<dbReference type="InterPro" id="IPR027640">
    <property type="entry name" value="Kinesin-like_fam"/>
</dbReference>
<dbReference type="AlphaFoldDB" id="A0A0L0T1V4"/>
<dbReference type="SUPFAM" id="SSF52540">
    <property type="entry name" value="P-loop containing nucleoside triphosphate hydrolases"/>
    <property type="match status" value="1"/>
</dbReference>
<evidence type="ECO:0000256" key="6">
    <source>
        <dbReference type="PROSITE-ProRule" id="PRU00283"/>
    </source>
</evidence>
<evidence type="ECO:0000256" key="2">
    <source>
        <dbReference type="ARBA" id="ARBA00022490"/>
    </source>
</evidence>
<feature type="region of interest" description="Disordered" evidence="7">
    <location>
        <begin position="1"/>
        <end position="36"/>
    </location>
</feature>